<evidence type="ECO:0000313" key="1">
    <source>
        <dbReference type="EMBL" id="KII63069.1"/>
    </source>
</evidence>
<proteinExistence type="predicted"/>
<protein>
    <submittedName>
        <fullName evidence="1">Uncharacterized protein</fullName>
    </submittedName>
</protein>
<accession>A0A0C2MFB2</accession>
<reference evidence="1 2" key="1">
    <citation type="journal article" date="2014" name="Genome Biol. Evol.">
        <title>The genome of the myxosporean Thelohanellus kitauei shows adaptations to nutrient acquisition within its fish host.</title>
        <authorList>
            <person name="Yang Y."/>
            <person name="Xiong J."/>
            <person name="Zhou Z."/>
            <person name="Huo F."/>
            <person name="Miao W."/>
            <person name="Ran C."/>
            <person name="Liu Y."/>
            <person name="Zhang J."/>
            <person name="Feng J."/>
            <person name="Wang M."/>
            <person name="Wang M."/>
            <person name="Wang L."/>
            <person name="Yao B."/>
        </authorList>
    </citation>
    <scope>NUCLEOTIDE SEQUENCE [LARGE SCALE GENOMIC DNA]</scope>
    <source>
        <strain evidence="1">Wuqing</strain>
    </source>
</reference>
<gene>
    <name evidence="1" type="ORF">RF11_12395</name>
</gene>
<organism evidence="1 2">
    <name type="scientific">Thelohanellus kitauei</name>
    <name type="common">Myxosporean</name>
    <dbReference type="NCBI Taxonomy" id="669202"/>
    <lineage>
        <taxon>Eukaryota</taxon>
        <taxon>Metazoa</taxon>
        <taxon>Cnidaria</taxon>
        <taxon>Myxozoa</taxon>
        <taxon>Myxosporea</taxon>
        <taxon>Bivalvulida</taxon>
        <taxon>Platysporina</taxon>
        <taxon>Myxobolidae</taxon>
        <taxon>Thelohanellus</taxon>
    </lineage>
</organism>
<evidence type="ECO:0000313" key="2">
    <source>
        <dbReference type="Proteomes" id="UP000031668"/>
    </source>
</evidence>
<dbReference type="EMBL" id="JWZT01004779">
    <property type="protein sequence ID" value="KII63069.1"/>
    <property type="molecule type" value="Genomic_DNA"/>
</dbReference>
<name>A0A0C2MFB2_THEKT</name>
<keyword evidence="2" id="KW-1185">Reference proteome</keyword>
<comment type="caution">
    <text evidence="1">The sequence shown here is derived from an EMBL/GenBank/DDBJ whole genome shotgun (WGS) entry which is preliminary data.</text>
</comment>
<dbReference type="Proteomes" id="UP000031668">
    <property type="component" value="Unassembled WGS sequence"/>
</dbReference>
<dbReference type="AlphaFoldDB" id="A0A0C2MFB2"/>
<sequence>MDECDKVEMIRNRHRPDFFLILTKCSHALGTGKGSLYTYDPAKSDFKLVELKTSAGMTKLDEVIPTGDMMLCISKSKNVTFLIDNTLQIKNLQPLVPNYKYYPHPDHPNIMMRYPTESKVCMTSFTTHNIDLFKNVFHNLTLRLSNWHRYTHIDCPSPIKVG</sequence>